<dbReference type="Gene3D" id="3.30.70.2330">
    <property type="match status" value="1"/>
</dbReference>
<sequence>MTDWTRVYAYEKHTYVESFPVTSFLLAGVSNYKETVKDIQIGDVLDMEFETNKYDSSAIVIKNLGDTCGYVKKDEKEKVQSHVPCQVKVIDKRLVDFGKGIYSLRVDLAGEENN</sequence>
<dbReference type="EMBL" id="MN740809">
    <property type="protein sequence ID" value="QHU12783.1"/>
    <property type="molecule type" value="Genomic_DNA"/>
</dbReference>
<dbReference type="AlphaFoldDB" id="A0A6C0K5Q7"/>
<protein>
    <recommendedName>
        <fullName evidence="2">HIRAN domain-containing protein</fullName>
    </recommendedName>
</protein>
<accession>A0A6C0K5Q7</accession>
<proteinExistence type="predicted"/>
<evidence type="ECO:0008006" key="2">
    <source>
        <dbReference type="Google" id="ProtNLM"/>
    </source>
</evidence>
<reference evidence="1" key="1">
    <citation type="journal article" date="2020" name="Nature">
        <title>Giant virus diversity and host interactions through global metagenomics.</title>
        <authorList>
            <person name="Schulz F."/>
            <person name="Roux S."/>
            <person name="Paez-Espino D."/>
            <person name="Jungbluth S."/>
            <person name="Walsh D.A."/>
            <person name="Denef V.J."/>
            <person name="McMahon K.D."/>
            <person name="Konstantinidis K.T."/>
            <person name="Eloe-Fadrosh E.A."/>
            <person name="Kyrpides N.C."/>
            <person name="Woyke T."/>
        </authorList>
    </citation>
    <scope>NUCLEOTIDE SEQUENCE</scope>
    <source>
        <strain evidence="1">GVMAG-S-1101172-89</strain>
    </source>
</reference>
<evidence type="ECO:0000313" key="1">
    <source>
        <dbReference type="EMBL" id="QHU12783.1"/>
    </source>
</evidence>
<organism evidence="1">
    <name type="scientific">viral metagenome</name>
    <dbReference type="NCBI Taxonomy" id="1070528"/>
    <lineage>
        <taxon>unclassified sequences</taxon>
        <taxon>metagenomes</taxon>
        <taxon>organismal metagenomes</taxon>
    </lineage>
</organism>
<name>A0A6C0K5Q7_9ZZZZ</name>